<dbReference type="EMBL" id="KQ246336">
    <property type="protein sequence ID" value="KNC72906.1"/>
    <property type="molecule type" value="Genomic_DNA"/>
</dbReference>
<keyword evidence="3" id="KW-1185">Reference proteome</keyword>
<evidence type="ECO:0000256" key="1">
    <source>
        <dbReference type="SAM" id="MobiDB-lite"/>
    </source>
</evidence>
<organism evidence="2 3">
    <name type="scientific">Sphaeroforma arctica JP610</name>
    <dbReference type="NCBI Taxonomy" id="667725"/>
    <lineage>
        <taxon>Eukaryota</taxon>
        <taxon>Ichthyosporea</taxon>
        <taxon>Ichthyophonida</taxon>
        <taxon>Sphaeroforma</taxon>
    </lineage>
</organism>
<protein>
    <submittedName>
        <fullName evidence="2">Uncharacterized protein</fullName>
    </submittedName>
</protein>
<feature type="compositionally biased region" description="Basic and acidic residues" evidence="1">
    <location>
        <begin position="67"/>
        <end position="87"/>
    </location>
</feature>
<accession>A0A0L0F8L9</accession>
<evidence type="ECO:0000313" key="2">
    <source>
        <dbReference type="EMBL" id="KNC72906.1"/>
    </source>
</evidence>
<dbReference type="RefSeq" id="XP_014146808.1">
    <property type="nucleotide sequence ID" value="XM_014291333.1"/>
</dbReference>
<gene>
    <name evidence="2" type="ORF">SARC_14533</name>
</gene>
<feature type="region of interest" description="Disordered" evidence="1">
    <location>
        <begin position="31"/>
        <end position="87"/>
    </location>
</feature>
<reference evidence="2 3" key="1">
    <citation type="submission" date="2011-02" db="EMBL/GenBank/DDBJ databases">
        <title>The Genome Sequence of Sphaeroforma arctica JP610.</title>
        <authorList>
            <consortium name="The Broad Institute Genome Sequencing Platform"/>
            <person name="Russ C."/>
            <person name="Cuomo C."/>
            <person name="Young S.K."/>
            <person name="Zeng Q."/>
            <person name="Gargeya S."/>
            <person name="Alvarado L."/>
            <person name="Berlin A."/>
            <person name="Chapman S.B."/>
            <person name="Chen Z."/>
            <person name="Freedman E."/>
            <person name="Gellesch M."/>
            <person name="Goldberg J."/>
            <person name="Griggs A."/>
            <person name="Gujja S."/>
            <person name="Heilman E."/>
            <person name="Heiman D."/>
            <person name="Howarth C."/>
            <person name="Mehta T."/>
            <person name="Neiman D."/>
            <person name="Pearson M."/>
            <person name="Roberts A."/>
            <person name="Saif S."/>
            <person name="Shea T."/>
            <person name="Shenoy N."/>
            <person name="Sisk P."/>
            <person name="Stolte C."/>
            <person name="Sykes S."/>
            <person name="White J."/>
            <person name="Yandava C."/>
            <person name="Burger G."/>
            <person name="Gray M.W."/>
            <person name="Holland P.W.H."/>
            <person name="King N."/>
            <person name="Lang F.B.F."/>
            <person name="Roger A.J."/>
            <person name="Ruiz-Trillo I."/>
            <person name="Haas B."/>
            <person name="Nusbaum C."/>
            <person name="Birren B."/>
        </authorList>
    </citation>
    <scope>NUCLEOTIDE SEQUENCE [LARGE SCALE GENOMIC DNA]</scope>
    <source>
        <strain evidence="2 3">JP610</strain>
    </source>
</reference>
<evidence type="ECO:0000313" key="3">
    <source>
        <dbReference type="Proteomes" id="UP000054560"/>
    </source>
</evidence>
<name>A0A0L0F8L9_9EUKA</name>
<dbReference type="Proteomes" id="UP000054560">
    <property type="component" value="Unassembled WGS sequence"/>
</dbReference>
<dbReference type="GeneID" id="25915037"/>
<feature type="non-terminal residue" evidence="2">
    <location>
        <position position="87"/>
    </location>
</feature>
<proteinExistence type="predicted"/>
<feature type="compositionally biased region" description="Polar residues" evidence="1">
    <location>
        <begin position="47"/>
        <end position="66"/>
    </location>
</feature>
<dbReference type="AlphaFoldDB" id="A0A0L0F8L9"/>
<sequence length="87" mass="9798">MNVLTTRFCMNSMSLRSVAVKSTTLLMNRSIQTSGMPPDGLRRHEGLNQSVNRDNTIISQVLFHSTSTEKQDKEENTEKKVGDDLDL</sequence>